<dbReference type="Proteomes" id="UP000198548">
    <property type="component" value="Unassembled WGS sequence"/>
</dbReference>
<dbReference type="AlphaFoldDB" id="A0A1H7RZ93"/>
<dbReference type="STRING" id="426703.SAMN04488100_10647"/>
<dbReference type="InterPro" id="IPR020471">
    <property type="entry name" value="AKR"/>
</dbReference>
<feature type="domain" description="NADP-dependent oxidoreductase" evidence="1">
    <location>
        <begin position="15"/>
        <end position="294"/>
    </location>
</feature>
<reference evidence="2 5" key="2">
    <citation type="submission" date="2019-07" db="EMBL/GenBank/DDBJ databases">
        <title>Whole genome shotgun sequence of Alkalibacterium putridalgicola NBRC 103243.</title>
        <authorList>
            <person name="Hosoyama A."/>
            <person name="Uohara A."/>
            <person name="Ohji S."/>
            <person name="Ichikawa N."/>
        </authorList>
    </citation>
    <scope>NUCLEOTIDE SEQUENCE [LARGE SCALE GENOMIC DNA]</scope>
    <source>
        <strain evidence="2 5">NBRC 103243</strain>
    </source>
</reference>
<name>A0A1H7RZ93_9LACT</name>
<evidence type="ECO:0000313" key="5">
    <source>
        <dbReference type="Proteomes" id="UP000321425"/>
    </source>
</evidence>
<gene>
    <name evidence="2" type="ORF">APU01nite_03750</name>
    <name evidence="3" type="ORF">SAMN04488100_10647</name>
</gene>
<dbReference type="InterPro" id="IPR050523">
    <property type="entry name" value="AKR_Detox_Biosynth"/>
</dbReference>
<evidence type="ECO:0000313" key="4">
    <source>
        <dbReference type="Proteomes" id="UP000198548"/>
    </source>
</evidence>
<dbReference type="OrthoDB" id="9773828at2"/>
<dbReference type="PANTHER" id="PTHR43364:SF1">
    <property type="entry name" value="OXIDOREDUCTASE YDHF"/>
    <property type="match status" value="1"/>
</dbReference>
<organism evidence="3 4">
    <name type="scientific">Alkalibacterium putridalgicola</name>
    <dbReference type="NCBI Taxonomy" id="426703"/>
    <lineage>
        <taxon>Bacteria</taxon>
        <taxon>Bacillati</taxon>
        <taxon>Bacillota</taxon>
        <taxon>Bacilli</taxon>
        <taxon>Lactobacillales</taxon>
        <taxon>Carnobacteriaceae</taxon>
        <taxon>Alkalibacterium</taxon>
    </lineage>
</organism>
<dbReference type="EMBL" id="FOBL01000006">
    <property type="protein sequence ID" value="SEL65408.1"/>
    <property type="molecule type" value="Genomic_DNA"/>
</dbReference>
<dbReference type="RefSeq" id="WP_091487159.1">
    <property type="nucleotide sequence ID" value="NZ_BJUX01000002.1"/>
</dbReference>
<evidence type="ECO:0000313" key="3">
    <source>
        <dbReference type="EMBL" id="SEL65408.1"/>
    </source>
</evidence>
<dbReference type="EMBL" id="BJUX01000002">
    <property type="protein sequence ID" value="GEK88336.1"/>
    <property type="molecule type" value="Genomic_DNA"/>
</dbReference>
<sequence>MKKIKLGKSDLDVSEIALGCMRMDKLDPDNAAEVIETAYEEGINFYDHADIYGKGESEQRFSEALKKTSIKREDILLQSKAGIRSGFFDFSKEHIVSTVEGSLKRLDTDYLDVLLLHRPDALVEPEEVAEAFNALHSSGKVKHFGVSNHSPLQIELLKKYIDQELITNQLQFSVMHTGMVDAGIHVNTKNENSIDHDRAILDYSRVNDMTVQPWSPVHAEKGVFLNNPEYKEVNDKLSEIGKIYDLDNEAMAIAWILRLPAKMQVILGTMTPERIRNYAKASGVKMTREEWYSIYRAAGNIVP</sequence>
<evidence type="ECO:0000259" key="1">
    <source>
        <dbReference type="Pfam" id="PF00248"/>
    </source>
</evidence>
<protein>
    <submittedName>
        <fullName evidence="2">Aldo/keto reductase</fullName>
    </submittedName>
    <submittedName>
        <fullName evidence="3">Predicted oxidoreductase</fullName>
    </submittedName>
</protein>
<dbReference type="InterPro" id="IPR023210">
    <property type="entry name" value="NADP_OxRdtase_dom"/>
</dbReference>
<dbReference type="PANTHER" id="PTHR43364">
    <property type="entry name" value="NADH-SPECIFIC METHYLGLYOXAL REDUCTASE-RELATED"/>
    <property type="match status" value="1"/>
</dbReference>
<reference evidence="3 4" key="1">
    <citation type="submission" date="2016-10" db="EMBL/GenBank/DDBJ databases">
        <authorList>
            <person name="de Groot N.N."/>
        </authorList>
    </citation>
    <scope>NUCLEOTIDE SEQUENCE [LARGE SCALE GENOMIC DNA]</scope>
    <source>
        <strain evidence="3 4">DSM 19182</strain>
    </source>
</reference>
<dbReference type="InterPro" id="IPR036812">
    <property type="entry name" value="NAD(P)_OxRdtase_dom_sf"/>
</dbReference>
<dbReference type="GO" id="GO:0005829">
    <property type="term" value="C:cytosol"/>
    <property type="evidence" value="ECO:0007669"/>
    <property type="project" value="TreeGrafter"/>
</dbReference>
<dbReference type="GO" id="GO:0016491">
    <property type="term" value="F:oxidoreductase activity"/>
    <property type="evidence" value="ECO:0007669"/>
    <property type="project" value="InterPro"/>
</dbReference>
<dbReference type="Pfam" id="PF00248">
    <property type="entry name" value="Aldo_ket_red"/>
    <property type="match status" value="1"/>
</dbReference>
<dbReference type="Proteomes" id="UP000321425">
    <property type="component" value="Unassembled WGS sequence"/>
</dbReference>
<keyword evidence="5" id="KW-1185">Reference proteome</keyword>
<accession>A0A1H7RZ93</accession>
<dbReference type="CDD" id="cd19092">
    <property type="entry name" value="AKR_BsYcsN_EcYdhF-like"/>
    <property type="match status" value="1"/>
</dbReference>
<dbReference type="SUPFAM" id="SSF51430">
    <property type="entry name" value="NAD(P)-linked oxidoreductase"/>
    <property type="match status" value="1"/>
</dbReference>
<evidence type="ECO:0000313" key="2">
    <source>
        <dbReference type="EMBL" id="GEK88336.1"/>
    </source>
</evidence>
<dbReference type="PRINTS" id="PR00069">
    <property type="entry name" value="ALDKETRDTASE"/>
</dbReference>
<proteinExistence type="predicted"/>
<dbReference type="Gene3D" id="3.20.20.100">
    <property type="entry name" value="NADP-dependent oxidoreductase domain"/>
    <property type="match status" value="1"/>
</dbReference>